<gene>
    <name evidence="1" type="ORF">LCGC14_0767040</name>
</gene>
<protein>
    <recommendedName>
        <fullName evidence="2">Winged helix-turn-helix domain-containing protein</fullName>
    </recommendedName>
</protein>
<sequence>MFKLKVANQVRSKRAFETRWFLYEFIHKNPGLTIYALSKRLNWTTGKVEHYMKKLVKEGIVKDSQEIVNGRVKKAYQSTPFGEHINWDEMKHTKKPEEVK</sequence>
<reference evidence="1" key="1">
    <citation type="journal article" date="2015" name="Nature">
        <title>Complex archaea that bridge the gap between prokaryotes and eukaryotes.</title>
        <authorList>
            <person name="Spang A."/>
            <person name="Saw J.H."/>
            <person name="Jorgensen S.L."/>
            <person name="Zaremba-Niedzwiedzka K."/>
            <person name="Martijn J."/>
            <person name="Lind A.E."/>
            <person name="van Eijk R."/>
            <person name="Schleper C."/>
            <person name="Guy L."/>
            <person name="Ettema T.J."/>
        </authorList>
    </citation>
    <scope>NUCLEOTIDE SEQUENCE</scope>
</reference>
<dbReference type="SUPFAM" id="SSF46785">
    <property type="entry name" value="Winged helix' DNA-binding domain"/>
    <property type="match status" value="1"/>
</dbReference>
<dbReference type="AlphaFoldDB" id="A0A0F9PZK4"/>
<proteinExistence type="predicted"/>
<evidence type="ECO:0000313" key="1">
    <source>
        <dbReference type="EMBL" id="KKN37090.1"/>
    </source>
</evidence>
<dbReference type="InterPro" id="IPR036388">
    <property type="entry name" value="WH-like_DNA-bd_sf"/>
</dbReference>
<dbReference type="Gene3D" id="1.10.10.10">
    <property type="entry name" value="Winged helix-like DNA-binding domain superfamily/Winged helix DNA-binding domain"/>
    <property type="match status" value="1"/>
</dbReference>
<accession>A0A0F9PZK4</accession>
<comment type="caution">
    <text evidence="1">The sequence shown here is derived from an EMBL/GenBank/DDBJ whole genome shotgun (WGS) entry which is preliminary data.</text>
</comment>
<organism evidence="1">
    <name type="scientific">marine sediment metagenome</name>
    <dbReference type="NCBI Taxonomy" id="412755"/>
    <lineage>
        <taxon>unclassified sequences</taxon>
        <taxon>metagenomes</taxon>
        <taxon>ecological metagenomes</taxon>
    </lineage>
</organism>
<dbReference type="InterPro" id="IPR036390">
    <property type="entry name" value="WH_DNA-bd_sf"/>
</dbReference>
<dbReference type="Pfam" id="PF13412">
    <property type="entry name" value="HTH_24"/>
    <property type="match status" value="1"/>
</dbReference>
<name>A0A0F9PZK4_9ZZZZ</name>
<dbReference type="EMBL" id="LAZR01001921">
    <property type="protein sequence ID" value="KKN37090.1"/>
    <property type="molecule type" value="Genomic_DNA"/>
</dbReference>
<evidence type="ECO:0008006" key="2">
    <source>
        <dbReference type="Google" id="ProtNLM"/>
    </source>
</evidence>